<dbReference type="GO" id="GO:0016887">
    <property type="term" value="F:ATP hydrolysis activity"/>
    <property type="evidence" value="ECO:0007669"/>
    <property type="project" value="InterPro"/>
</dbReference>
<dbReference type="NCBIfam" id="TIGR01727">
    <property type="entry name" value="oligo_HPY"/>
    <property type="match status" value="1"/>
</dbReference>
<evidence type="ECO:0000256" key="7">
    <source>
        <dbReference type="ARBA" id="ARBA00023136"/>
    </source>
</evidence>
<dbReference type="PROSITE" id="PS00211">
    <property type="entry name" value="ABC_TRANSPORTER_1"/>
    <property type="match status" value="1"/>
</dbReference>
<dbReference type="InterPro" id="IPR027417">
    <property type="entry name" value="P-loop_NTPase"/>
</dbReference>
<keyword evidence="6 9" id="KW-0067">ATP-binding</keyword>
<dbReference type="Proteomes" id="UP000199707">
    <property type="component" value="Unassembled WGS sequence"/>
</dbReference>
<dbReference type="PROSITE" id="PS50893">
    <property type="entry name" value="ABC_TRANSPORTER_2"/>
    <property type="match status" value="1"/>
</dbReference>
<evidence type="ECO:0000256" key="3">
    <source>
        <dbReference type="ARBA" id="ARBA00022448"/>
    </source>
</evidence>
<dbReference type="InterPro" id="IPR050388">
    <property type="entry name" value="ABC_Ni/Peptide_Import"/>
</dbReference>
<keyword evidence="3" id="KW-0813">Transport</keyword>
<evidence type="ECO:0000256" key="4">
    <source>
        <dbReference type="ARBA" id="ARBA00022475"/>
    </source>
</evidence>
<evidence type="ECO:0000256" key="2">
    <source>
        <dbReference type="ARBA" id="ARBA00005417"/>
    </source>
</evidence>
<proteinExistence type="inferred from homology"/>
<dbReference type="InterPro" id="IPR013563">
    <property type="entry name" value="Oligopep_ABC_C"/>
</dbReference>
<feature type="domain" description="ABC transporter" evidence="8">
    <location>
        <begin position="15"/>
        <end position="260"/>
    </location>
</feature>
<evidence type="ECO:0000313" key="9">
    <source>
        <dbReference type="EMBL" id="SCX31328.1"/>
    </source>
</evidence>
<keyword evidence="7" id="KW-0472">Membrane</keyword>
<dbReference type="Gene3D" id="3.40.50.300">
    <property type="entry name" value="P-loop containing nucleotide triphosphate hydrolases"/>
    <property type="match status" value="1"/>
</dbReference>
<dbReference type="InterPro" id="IPR017871">
    <property type="entry name" value="ABC_transporter-like_CS"/>
</dbReference>
<dbReference type="PANTHER" id="PTHR43297:SF2">
    <property type="entry name" value="DIPEPTIDE TRANSPORT ATP-BINDING PROTEIN DPPD"/>
    <property type="match status" value="1"/>
</dbReference>
<gene>
    <name evidence="9" type="ORF">SAMN02799620_05296</name>
</gene>
<reference evidence="10" key="1">
    <citation type="submission" date="2016-10" db="EMBL/GenBank/DDBJ databases">
        <authorList>
            <person name="Varghese N."/>
            <person name="Submissions S."/>
        </authorList>
    </citation>
    <scope>NUCLEOTIDE SEQUENCE [LARGE SCALE GENOMIC DNA]</scope>
    <source>
        <strain evidence="10">UNC267MFSha1.1M11</strain>
    </source>
</reference>
<dbReference type="SUPFAM" id="SSF52540">
    <property type="entry name" value="P-loop containing nucleoside triphosphate hydrolases"/>
    <property type="match status" value="1"/>
</dbReference>
<evidence type="ECO:0000256" key="6">
    <source>
        <dbReference type="ARBA" id="ARBA00022840"/>
    </source>
</evidence>
<comment type="subcellular location">
    <subcellularLocation>
        <location evidence="1">Cell membrane</location>
        <topology evidence="1">Peripheral membrane protein</topology>
    </subcellularLocation>
</comment>
<evidence type="ECO:0000313" key="10">
    <source>
        <dbReference type="Proteomes" id="UP000199707"/>
    </source>
</evidence>
<dbReference type="PANTHER" id="PTHR43297">
    <property type="entry name" value="OLIGOPEPTIDE TRANSPORT ATP-BINDING PROTEIN APPD"/>
    <property type="match status" value="1"/>
</dbReference>
<organism evidence="9 10">
    <name type="scientific">Mycolicibacterium fluoranthenivorans</name>
    <dbReference type="NCBI Taxonomy" id="258505"/>
    <lineage>
        <taxon>Bacteria</taxon>
        <taxon>Bacillati</taxon>
        <taxon>Actinomycetota</taxon>
        <taxon>Actinomycetes</taxon>
        <taxon>Mycobacteriales</taxon>
        <taxon>Mycobacteriaceae</taxon>
        <taxon>Mycolicibacterium</taxon>
    </lineage>
</organism>
<dbReference type="GO" id="GO:0005886">
    <property type="term" value="C:plasma membrane"/>
    <property type="evidence" value="ECO:0007669"/>
    <property type="project" value="UniProtKB-SubCell"/>
</dbReference>
<dbReference type="InterPro" id="IPR003593">
    <property type="entry name" value="AAA+_ATPase"/>
</dbReference>
<evidence type="ECO:0000259" key="8">
    <source>
        <dbReference type="PROSITE" id="PS50893"/>
    </source>
</evidence>
<dbReference type="AlphaFoldDB" id="A0A1G4WYH5"/>
<protein>
    <submittedName>
        <fullName evidence="9">Peptide/nickel transport system ATP-binding protein</fullName>
    </submittedName>
</protein>
<keyword evidence="4" id="KW-1003">Cell membrane</keyword>
<dbReference type="RefSeq" id="WP_090363227.1">
    <property type="nucleotide sequence ID" value="NZ_FMUB01000013.1"/>
</dbReference>
<dbReference type="GO" id="GO:0015833">
    <property type="term" value="P:peptide transport"/>
    <property type="evidence" value="ECO:0007669"/>
    <property type="project" value="InterPro"/>
</dbReference>
<sequence>MTMPDAASPSREPLLRVENLAVRIGTVEVLTDVSFSVDKGSALAVVGETGSGKSISCRAVAGLLPRLGGRIVRGSVTFCGQDMTGATSREWSRIRGRKIGFIPQASIASLDPVMRIGAQLRETIKLLDPEADPVSRAKELLQDVRMHDVDRVVQSYPHQLSGGMRQRVMIALALAGHPDLLVADEPTTALDATVQRSILELLTKLRKEKGMSLLVVTHDLSLAESFAEEIVVMYSGVTVERGPTKVLLSKAAHPYTGALLAARVAAARRGQPLQVLPGSPLSPAWRPVGCNFQPRCTYAEPECATEDPPSEVVGVGHTSACFQSEAVLKANA</sequence>
<keyword evidence="5" id="KW-0547">Nucleotide-binding</keyword>
<evidence type="ECO:0000256" key="1">
    <source>
        <dbReference type="ARBA" id="ARBA00004202"/>
    </source>
</evidence>
<dbReference type="InterPro" id="IPR003439">
    <property type="entry name" value="ABC_transporter-like_ATP-bd"/>
</dbReference>
<dbReference type="EMBL" id="FMUB01000013">
    <property type="protein sequence ID" value="SCX31328.1"/>
    <property type="molecule type" value="Genomic_DNA"/>
</dbReference>
<dbReference type="CDD" id="cd03257">
    <property type="entry name" value="ABC_NikE_OppD_transporters"/>
    <property type="match status" value="1"/>
</dbReference>
<dbReference type="Pfam" id="PF00005">
    <property type="entry name" value="ABC_tran"/>
    <property type="match status" value="1"/>
</dbReference>
<dbReference type="FunFam" id="3.40.50.300:FF:000016">
    <property type="entry name" value="Oligopeptide ABC transporter ATP-binding component"/>
    <property type="match status" value="1"/>
</dbReference>
<evidence type="ECO:0000256" key="5">
    <source>
        <dbReference type="ARBA" id="ARBA00022741"/>
    </source>
</evidence>
<dbReference type="Pfam" id="PF08352">
    <property type="entry name" value="oligo_HPY"/>
    <property type="match status" value="1"/>
</dbReference>
<dbReference type="GO" id="GO:0005524">
    <property type="term" value="F:ATP binding"/>
    <property type="evidence" value="ECO:0007669"/>
    <property type="project" value="UniProtKB-KW"/>
</dbReference>
<name>A0A1G4WYH5_9MYCO</name>
<dbReference type="STRING" id="1502745.SAMN02799620_05296"/>
<comment type="similarity">
    <text evidence="2">Belongs to the ABC transporter superfamily.</text>
</comment>
<accession>A0A1G4WYH5</accession>
<dbReference type="SMART" id="SM00382">
    <property type="entry name" value="AAA"/>
    <property type="match status" value="1"/>
</dbReference>